<dbReference type="EMBL" id="JAOYFB010000036">
    <property type="protein sequence ID" value="KAK4021240.1"/>
    <property type="molecule type" value="Genomic_DNA"/>
</dbReference>
<gene>
    <name evidence="1" type="ORF">OUZ56_003159</name>
</gene>
<name>A0ABR0A7X3_9CRUS</name>
<sequence>MDDYSWRQESGEKTICVDGRNPTGFFNRFSKHAYKHPDYPNQILLIYAGDDSVINPKNSHGNVRKLEKTEKLFYRTAASVPITAKERPKDPPAQVHGDLIESAGSHIKIKAMDASRDL</sequence>
<evidence type="ECO:0000313" key="2">
    <source>
        <dbReference type="Proteomes" id="UP001234178"/>
    </source>
</evidence>
<organism evidence="1 2">
    <name type="scientific">Daphnia magna</name>
    <dbReference type="NCBI Taxonomy" id="35525"/>
    <lineage>
        <taxon>Eukaryota</taxon>
        <taxon>Metazoa</taxon>
        <taxon>Ecdysozoa</taxon>
        <taxon>Arthropoda</taxon>
        <taxon>Crustacea</taxon>
        <taxon>Branchiopoda</taxon>
        <taxon>Diplostraca</taxon>
        <taxon>Cladocera</taxon>
        <taxon>Anomopoda</taxon>
        <taxon>Daphniidae</taxon>
        <taxon>Daphnia</taxon>
    </lineage>
</organism>
<dbReference type="Proteomes" id="UP001234178">
    <property type="component" value="Unassembled WGS sequence"/>
</dbReference>
<protein>
    <submittedName>
        <fullName evidence="1">Uncharacterized protein</fullName>
    </submittedName>
</protein>
<proteinExistence type="predicted"/>
<comment type="caution">
    <text evidence="1">The sequence shown here is derived from an EMBL/GenBank/DDBJ whole genome shotgun (WGS) entry which is preliminary data.</text>
</comment>
<keyword evidence="2" id="KW-1185">Reference proteome</keyword>
<reference evidence="1 2" key="1">
    <citation type="journal article" date="2023" name="Nucleic Acids Res.">
        <title>The hologenome of Daphnia magna reveals possible DNA methylation and microbiome-mediated evolution of the host genome.</title>
        <authorList>
            <person name="Chaturvedi A."/>
            <person name="Li X."/>
            <person name="Dhandapani V."/>
            <person name="Marshall H."/>
            <person name="Kissane S."/>
            <person name="Cuenca-Cambronero M."/>
            <person name="Asole G."/>
            <person name="Calvet F."/>
            <person name="Ruiz-Romero M."/>
            <person name="Marangio P."/>
            <person name="Guigo R."/>
            <person name="Rago D."/>
            <person name="Mirbahai L."/>
            <person name="Eastwood N."/>
            <person name="Colbourne J.K."/>
            <person name="Zhou J."/>
            <person name="Mallon E."/>
            <person name="Orsini L."/>
        </authorList>
    </citation>
    <scope>NUCLEOTIDE SEQUENCE [LARGE SCALE GENOMIC DNA]</scope>
    <source>
        <strain evidence="1">LRV0_1</strain>
    </source>
</reference>
<evidence type="ECO:0000313" key="1">
    <source>
        <dbReference type="EMBL" id="KAK4021240.1"/>
    </source>
</evidence>
<accession>A0ABR0A7X3</accession>